<accession>A0A7Z0WI97</accession>
<protein>
    <recommendedName>
        <fullName evidence="4">Beta/gamma crystallin</fullName>
    </recommendedName>
</protein>
<evidence type="ECO:0000313" key="2">
    <source>
        <dbReference type="EMBL" id="OLF06767.1"/>
    </source>
</evidence>
<reference evidence="2 3" key="1">
    <citation type="submission" date="2016-12" db="EMBL/GenBank/DDBJ databases">
        <title>The draft genome sequence of Actinophytocola xinjiangensis.</title>
        <authorList>
            <person name="Wang W."/>
            <person name="Yuan L."/>
        </authorList>
    </citation>
    <scope>NUCLEOTIDE SEQUENCE [LARGE SCALE GENOMIC DNA]</scope>
    <source>
        <strain evidence="2 3">CGMCC 4.4663</strain>
    </source>
</reference>
<comment type="caution">
    <text evidence="2">The sequence shown here is derived from an EMBL/GenBank/DDBJ whole genome shotgun (WGS) entry which is preliminary data.</text>
</comment>
<feature type="chain" id="PRO_5039568728" description="Beta/gamma crystallin" evidence="1">
    <location>
        <begin position="30"/>
        <end position="116"/>
    </location>
</feature>
<gene>
    <name evidence="2" type="ORF">BLA60_29860</name>
</gene>
<keyword evidence="1" id="KW-0732">Signal</keyword>
<keyword evidence="3" id="KW-1185">Reference proteome</keyword>
<evidence type="ECO:0000313" key="3">
    <source>
        <dbReference type="Proteomes" id="UP000185696"/>
    </source>
</evidence>
<proteinExistence type="predicted"/>
<feature type="signal peptide" evidence="1">
    <location>
        <begin position="1"/>
        <end position="29"/>
    </location>
</feature>
<dbReference type="EMBL" id="MSIF01000019">
    <property type="protein sequence ID" value="OLF06767.1"/>
    <property type="molecule type" value="Genomic_DNA"/>
</dbReference>
<evidence type="ECO:0008006" key="4">
    <source>
        <dbReference type="Google" id="ProtNLM"/>
    </source>
</evidence>
<organism evidence="2 3">
    <name type="scientific">Actinophytocola xinjiangensis</name>
    <dbReference type="NCBI Taxonomy" id="485602"/>
    <lineage>
        <taxon>Bacteria</taxon>
        <taxon>Bacillati</taxon>
        <taxon>Actinomycetota</taxon>
        <taxon>Actinomycetes</taxon>
        <taxon>Pseudonocardiales</taxon>
        <taxon>Pseudonocardiaceae</taxon>
    </lineage>
</organism>
<name>A0A7Z0WI97_9PSEU</name>
<dbReference type="RefSeq" id="WP_075136367.1">
    <property type="nucleotide sequence ID" value="NZ_MSIF01000019.1"/>
</dbReference>
<evidence type="ECO:0000256" key="1">
    <source>
        <dbReference type="SAM" id="SignalP"/>
    </source>
</evidence>
<dbReference type="AlphaFoldDB" id="A0A7Z0WI97"/>
<dbReference type="Proteomes" id="UP000185696">
    <property type="component" value="Unassembled WGS sequence"/>
</dbReference>
<sequence>MSRTLAHLRRLIAVLAIGVLGTLSTGATAQADTQQLRWQAILSFQDGDAINVYGTYNSGCVAPWKNGPMTSLFFVGNEYADTIELFDDRECTSKIFQAGSGEWNVGNKLVMAYQVY</sequence>